<evidence type="ECO:0008006" key="4">
    <source>
        <dbReference type="Google" id="ProtNLM"/>
    </source>
</evidence>
<organism evidence="2 3">
    <name type="scientific">Kribbella caucasensis</name>
    <dbReference type="NCBI Taxonomy" id="2512215"/>
    <lineage>
        <taxon>Bacteria</taxon>
        <taxon>Bacillati</taxon>
        <taxon>Actinomycetota</taxon>
        <taxon>Actinomycetes</taxon>
        <taxon>Propionibacteriales</taxon>
        <taxon>Kribbellaceae</taxon>
        <taxon>Kribbella</taxon>
    </lineage>
</organism>
<evidence type="ECO:0000313" key="2">
    <source>
        <dbReference type="EMBL" id="TDO35180.1"/>
    </source>
</evidence>
<comment type="caution">
    <text evidence="2">The sequence shown here is derived from an EMBL/GenBank/DDBJ whole genome shotgun (WGS) entry which is preliminary data.</text>
</comment>
<feature type="compositionally biased region" description="Basic and acidic residues" evidence="1">
    <location>
        <begin position="33"/>
        <end position="43"/>
    </location>
</feature>
<sequence>MRMLDGGQLGGLVADALASHANATESRVQSSESRGRGDPDRWLESAPGGQVLNDFVSSVDMAGALHALTGVDWTPAGPGSWSYYRSEGHHLGIHRDVAVCDLAVITCVLDEGRSGMSGLLRVWPTRSRATPDELRRSAHGHVDLHVSAGDTVVLLGGLLPHCVLPLTVGHLRIVAPICYQPRALATESRALSR</sequence>
<proteinExistence type="predicted"/>
<protein>
    <recommendedName>
        <fullName evidence="4">2-oxoglutarate-Fe(II)-dependent oxygenase superfamily protein</fullName>
    </recommendedName>
</protein>
<dbReference type="EMBL" id="SNWQ01000024">
    <property type="protein sequence ID" value="TDO35180.1"/>
    <property type="molecule type" value="Genomic_DNA"/>
</dbReference>
<keyword evidence="3" id="KW-1185">Reference proteome</keyword>
<feature type="compositionally biased region" description="Polar residues" evidence="1">
    <location>
        <begin position="23"/>
        <end position="32"/>
    </location>
</feature>
<dbReference type="Proteomes" id="UP000295388">
    <property type="component" value="Unassembled WGS sequence"/>
</dbReference>
<evidence type="ECO:0000313" key="3">
    <source>
        <dbReference type="Proteomes" id="UP000295388"/>
    </source>
</evidence>
<accession>A0A4R6JGM6</accession>
<gene>
    <name evidence="2" type="ORF">EV643_12466</name>
</gene>
<dbReference type="AlphaFoldDB" id="A0A4R6JGM6"/>
<reference evidence="2 3" key="1">
    <citation type="submission" date="2019-03" db="EMBL/GenBank/DDBJ databases">
        <title>Genomic Encyclopedia of Type Strains, Phase III (KMG-III): the genomes of soil and plant-associated and newly described type strains.</title>
        <authorList>
            <person name="Whitman W."/>
        </authorList>
    </citation>
    <scope>NUCLEOTIDE SEQUENCE [LARGE SCALE GENOMIC DNA]</scope>
    <source>
        <strain evidence="2 3">VKM Ac-2527</strain>
    </source>
</reference>
<evidence type="ECO:0000256" key="1">
    <source>
        <dbReference type="SAM" id="MobiDB-lite"/>
    </source>
</evidence>
<feature type="region of interest" description="Disordered" evidence="1">
    <location>
        <begin position="23"/>
        <end position="43"/>
    </location>
</feature>
<name>A0A4R6JGM6_9ACTN</name>